<reference evidence="1" key="2">
    <citation type="journal article" date="2024" name="Plant">
        <title>Genomic evolution and insights into agronomic trait innovations of Sesamum species.</title>
        <authorList>
            <person name="Miao H."/>
            <person name="Wang L."/>
            <person name="Qu L."/>
            <person name="Liu H."/>
            <person name="Sun Y."/>
            <person name="Le M."/>
            <person name="Wang Q."/>
            <person name="Wei S."/>
            <person name="Zheng Y."/>
            <person name="Lin W."/>
            <person name="Duan Y."/>
            <person name="Cao H."/>
            <person name="Xiong S."/>
            <person name="Wang X."/>
            <person name="Wei L."/>
            <person name="Li C."/>
            <person name="Ma Q."/>
            <person name="Ju M."/>
            <person name="Zhao R."/>
            <person name="Li G."/>
            <person name="Mu C."/>
            <person name="Tian Q."/>
            <person name="Mei H."/>
            <person name="Zhang T."/>
            <person name="Gao T."/>
            <person name="Zhang H."/>
        </authorList>
    </citation>
    <scope>NUCLEOTIDE SEQUENCE</scope>
    <source>
        <strain evidence="1">3651</strain>
    </source>
</reference>
<proteinExistence type="predicted"/>
<evidence type="ECO:0000313" key="1">
    <source>
        <dbReference type="EMBL" id="KAK4425150.1"/>
    </source>
</evidence>
<protein>
    <submittedName>
        <fullName evidence="1">Uncharacterized protein</fullName>
    </submittedName>
</protein>
<sequence length="112" mass="13674">MLYRRYLDNVGFPQMEGWSFDVEKRFMFFILDDNTRVTMSNDAAAELAMERWTRALRCHFRRRFTISEVHTKFYEFKGRCNTYTAITSNPGIWYDYEMSEMHFPLTMRESMM</sequence>
<name>A0AAE2CK51_9LAMI</name>
<reference evidence="1" key="1">
    <citation type="submission" date="2020-06" db="EMBL/GenBank/DDBJ databases">
        <authorList>
            <person name="Li T."/>
            <person name="Hu X."/>
            <person name="Zhang T."/>
            <person name="Song X."/>
            <person name="Zhang H."/>
            <person name="Dai N."/>
            <person name="Sheng W."/>
            <person name="Hou X."/>
            <person name="Wei L."/>
        </authorList>
    </citation>
    <scope>NUCLEOTIDE SEQUENCE</scope>
    <source>
        <strain evidence="1">3651</strain>
        <tissue evidence="1">Leaf</tissue>
    </source>
</reference>
<evidence type="ECO:0000313" key="2">
    <source>
        <dbReference type="Proteomes" id="UP001293254"/>
    </source>
</evidence>
<dbReference type="Proteomes" id="UP001293254">
    <property type="component" value="Unassembled WGS sequence"/>
</dbReference>
<gene>
    <name evidence="1" type="ORF">Salat_1708900</name>
</gene>
<dbReference type="AlphaFoldDB" id="A0AAE2CK51"/>
<dbReference type="EMBL" id="JACGWO010000006">
    <property type="protein sequence ID" value="KAK4425150.1"/>
    <property type="molecule type" value="Genomic_DNA"/>
</dbReference>
<comment type="caution">
    <text evidence="1">The sequence shown here is derived from an EMBL/GenBank/DDBJ whole genome shotgun (WGS) entry which is preliminary data.</text>
</comment>
<accession>A0AAE2CK51</accession>
<keyword evidence="2" id="KW-1185">Reference proteome</keyword>
<organism evidence="1 2">
    <name type="scientific">Sesamum alatum</name>
    <dbReference type="NCBI Taxonomy" id="300844"/>
    <lineage>
        <taxon>Eukaryota</taxon>
        <taxon>Viridiplantae</taxon>
        <taxon>Streptophyta</taxon>
        <taxon>Embryophyta</taxon>
        <taxon>Tracheophyta</taxon>
        <taxon>Spermatophyta</taxon>
        <taxon>Magnoliopsida</taxon>
        <taxon>eudicotyledons</taxon>
        <taxon>Gunneridae</taxon>
        <taxon>Pentapetalae</taxon>
        <taxon>asterids</taxon>
        <taxon>lamiids</taxon>
        <taxon>Lamiales</taxon>
        <taxon>Pedaliaceae</taxon>
        <taxon>Sesamum</taxon>
    </lineage>
</organism>